<comment type="caution">
    <text evidence="1">The sequence shown here is derived from an EMBL/GenBank/DDBJ whole genome shotgun (WGS) entry which is preliminary data.</text>
</comment>
<accession>A0A934RVN6</accession>
<organism evidence="1 2">
    <name type="scientific">Roseibacillus ishigakijimensis</name>
    <dbReference type="NCBI Taxonomy" id="454146"/>
    <lineage>
        <taxon>Bacteria</taxon>
        <taxon>Pseudomonadati</taxon>
        <taxon>Verrucomicrobiota</taxon>
        <taxon>Verrucomicrobiia</taxon>
        <taxon>Verrucomicrobiales</taxon>
        <taxon>Verrucomicrobiaceae</taxon>
        <taxon>Roseibacillus</taxon>
    </lineage>
</organism>
<dbReference type="AlphaFoldDB" id="A0A934RVN6"/>
<protein>
    <submittedName>
        <fullName evidence="1">Uncharacterized protein</fullName>
    </submittedName>
</protein>
<dbReference type="EMBL" id="JAENIO010000038">
    <property type="protein sequence ID" value="MBK1835005.1"/>
    <property type="molecule type" value="Genomic_DNA"/>
</dbReference>
<gene>
    <name evidence="1" type="ORF">JIN78_13120</name>
</gene>
<evidence type="ECO:0000313" key="2">
    <source>
        <dbReference type="Proteomes" id="UP000604083"/>
    </source>
</evidence>
<keyword evidence="2" id="KW-1185">Reference proteome</keyword>
<evidence type="ECO:0000313" key="1">
    <source>
        <dbReference type="EMBL" id="MBK1835005.1"/>
    </source>
</evidence>
<proteinExistence type="predicted"/>
<dbReference type="Proteomes" id="UP000604083">
    <property type="component" value="Unassembled WGS sequence"/>
</dbReference>
<sequence>MASVIYFLADKRGISLAAVRRMPAAEALNWLSYYDLDSYLNPPKNR</sequence>
<name>A0A934RVN6_9BACT</name>
<reference evidence="1" key="1">
    <citation type="submission" date="2021-01" db="EMBL/GenBank/DDBJ databases">
        <title>Modified the classification status of verrucomicrobia.</title>
        <authorList>
            <person name="Feng X."/>
        </authorList>
    </citation>
    <scope>NUCLEOTIDE SEQUENCE</scope>
    <source>
        <strain evidence="1">KCTC 12986</strain>
    </source>
</reference>
<dbReference type="RefSeq" id="WP_200392439.1">
    <property type="nucleotide sequence ID" value="NZ_JAENIO010000038.1"/>
</dbReference>